<evidence type="ECO:0000256" key="1">
    <source>
        <dbReference type="ARBA" id="ARBA00022517"/>
    </source>
</evidence>
<evidence type="ECO:0000256" key="4">
    <source>
        <dbReference type="ARBA" id="ARBA00022807"/>
    </source>
</evidence>
<dbReference type="PANTHER" id="PTHR39178">
    <property type="entry name" value="HYPOTHETICAL RIBOSOME-ASSOCIATED PROTEIN"/>
    <property type="match status" value="1"/>
</dbReference>
<evidence type="ECO:0000256" key="5">
    <source>
        <dbReference type="ARBA" id="ARBA00044503"/>
    </source>
</evidence>
<dbReference type="PANTHER" id="PTHR39178:SF1">
    <property type="entry name" value="RIBOSOMAL-PROCESSING CYSTEINE PROTEASE PRP"/>
    <property type="match status" value="1"/>
</dbReference>
<comment type="caution">
    <text evidence="7">The sequence shown here is derived from an EMBL/GenBank/DDBJ whole genome shotgun (WGS) entry which is preliminary data.</text>
</comment>
<evidence type="ECO:0000256" key="3">
    <source>
        <dbReference type="ARBA" id="ARBA00022801"/>
    </source>
</evidence>
<dbReference type="Gene3D" id="3.30.70.1490">
    <property type="entry name" value="Cysteine protease Prp"/>
    <property type="match status" value="1"/>
</dbReference>
<keyword evidence="4" id="KW-0788">Thiol protease</keyword>
<comment type="similarity">
    <text evidence="5">Belongs to the Prp family.</text>
</comment>
<dbReference type="Pfam" id="PF04327">
    <property type="entry name" value="Peptidase_Prp"/>
    <property type="match status" value="1"/>
</dbReference>
<sequence>MIKVVVSVDKDGGYKGIEFSGHALFADSGKDIVCAAVSILAINTLNSIEVFCKDEFDAYDEPKKGYLKAEFKSKLSDKADLLMKSLMLGLDGISQEYGKKFITILRQEV</sequence>
<keyword evidence="1" id="KW-0690">Ribosome biogenesis</keyword>
<dbReference type="Proteomes" id="UP000604730">
    <property type="component" value="Unassembled WGS sequence"/>
</dbReference>
<dbReference type="SUPFAM" id="SSF118010">
    <property type="entry name" value="TM1457-like"/>
    <property type="match status" value="1"/>
</dbReference>
<dbReference type="InterPro" id="IPR036764">
    <property type="entry name" value="Peptidase_Prp_sf"/>
</dbReference>
<dbReference type="CDD" id="cd16332">
    <property type="entry name" value="Prp-like"/>
    <property type="match status" value="1"/>
</dbReference>
<dbReference type="EMBL" id="JAEPRJ010000001">
    <property type="protein sequence ID" value="MBK5897277.1"/>
    <property type="molecule type" value="Genomic_DNA"/>
</dbReference>
<proteinExistence type="inferred from homology"/>
<evidence type="ECO:0000256" key="6">
    <source>
        <dbReference type="ARBA" id="ARBA00044538"/>
    </source>
</evidence>
<organism evidence="7 8">
    <name type="scientific">Catonella massiliensis</name>
    <dbReference type="NCBI Taxonomy" id="2799636"/>
    <lineage>
        <taxon>Bacteria</taxon>
        <taxon>Bacillati</taxon>
        <taxon>Bacillota</taxon>
        <taxon>Clostridia</taxon>
        <taxon>Lachnospirales</taxon>
        <taxon>Lachnospiraceae</taxon>
        <taxon>Catonella</taxon>
    </lineage>
</organism>
<dbReference type="RefSeq" id="WP_208428771.1">
    <property type="nucleotide sequence ID" value="NZ_JAEPRJ010000001.1"/>
</dbReference>
<evidence type="ECO:0000313" key="8">
    <source>
        <dbReference type="Proteomes" id="UP000604730"/>
    </source>
</evidence>
<keyword evidence="2 7" id="KW-0645">Protease</keyword>
<protein>
    <recommendedName>
        <fullName evidence="6">Ribosomal processing cysteine protease Prp</fullName>
    </recommendedName>
</protein>
<reference evidence="7 8" key="1">
    <citation type="submission" date="2021-01" db="EMBL/GenBank/DDBJ databases">
        <title>Isolation and description of Catonella massiliensis sp. nov., a novel Catonella species, isolated from a stable periodontitis subject.</title>
        <authorList>
            <person name="Antezack A."/>
            <person name="Boxberger M."/>
            <person name="La Scola B."/>
            <person name="Monnet-Corti V."/>
        </authorList>
    </citation>
    <scope>NUCLEOTIDE SEQUENCE [LARGE SCALE GENOMIC DNA]</scope>
    <source>
        <strain evidence="7 8">Marseille-Q4567</strain>
    </source>
</reference>
<dbReference type="GO" id="GO:0008233">
    <property type="term" value="F:peptidase activity"/>
    <property type="evidence" value="ECO:0007669"/>
    <property type="project" value="UniProtKB-KW"/>
</dbReference>
<dbReference type="InterPro" id="IPR007422">
    <property type="entry name" value="Peptidase_Prp"/>
</dbReference>
<gene>
    <name evidence="7" type="ORF">JJN12_05670</name>
</gene>
<accession>A0ABS1IZG1</accession>
<keyword evidence="3" id="KW-0378">Hydrolase</keyword>
<evidence type="ECO:0000256" key="2">
    <source>
        <dbReference type="ARBA" id="ARBA00022670"/>
    </source>
</evidence>
<evidence type="ECO:0000313" key="7">
    <source>
        <dbReference type="EMBL" id="MBK5897277.1"/>
    </source>
</evidence>
<keyword evidence="8" id="KW-1185">Reference proteome</keyword>
<name>A0ABS1IZG1_9FIRM</name>
<dbReference type="GO" id="GO:0006508">
    <property type="term" value="P:proteolysis"/>
    <property type="evidence" value="ECO:0007669"/>
    <property type="project" value="UniProtKB-KW"/>
</dbReference>